<feature type="transmembrane region" description="Helical" evidence="1">
    <location>
        <begin position="47"/>
        <end position="68"/>
    </location>
</feature>
<dbReference type="Pfam" id="PF01478">
    <property type="entry name" value="Peptidase_A24"/>
    <property type="match status" value="1"/>
</dbReference>
<organism evidence="3 4">
    <name type="scientific">Alteribacter lacisalsi</name>
    <dbReference type="NCBI Taxonomy" id="2045244"/>
    <lineage>
        <taxon>Bacteria</taxon>
        <taxon>Bacillati</taxon>
        <taxon>Bacillota</taxon>
        <taxon>Bacilli</taxon>
        <taxon>Bacillales</taxon>
        <taxon>Bacillaceae</taxon>
        <taxon>Alteribacter</taxon>
    </lineage>
</organism>
<feature type="transmembrane region" description="Helical" evidence="1">
    <location>
        <begin position="139"/>
        <end position="158"/>
    </location>
</feature>
<feature type="transmembrane region" description="Helical" evidence="1">
    <location>
        <begin position="88"/>
        <end position="108"/>
    </location>
</feature>
<dbReference type="AlphaFoldDB" id="A0A2W0HIL0"/>
<accession>A0A2W0HIL0</accession>
<dbReference type="GO" id="GO:0004190">
    <property type="term" value="F:aspartic-type endopeptidase activity"/>
    <property type="evidence" value="ECO:0007669"/>
    <property type="project" value="InterPro"/>
</dbReference>
<dbReference type="Proteomes" id="UP000248066">
    <property type="component" value="Unassembled WGS sequence"/>
</dbReference>
<reference evidence="3 4" key="1">
    <citation type="submission" date="2017-10" db="EMBL/GenBank/DDBJ databases">
        <title>Bacillus sp. nov., a halophilic bacterium isolated from a Yangshapao Lake.</title>
        <authorList>
            <person name="Wang H."/>
        </authorList>
    </citation>
    <scope>NUCLEOTIDE SEQUENCE [LARGE SCALE GENOMIC DNA]</scope>
    <source>
        <strain evidence="3 4">YSP-3</strain>
    </source>
</reference>
<keyword evidence="4" id="KW-1185">Reference proteome</keyword>
<evidence type="ECO:0000313" key="4">
    <source>
        <dbReference type="Proteomes" id="UP000248066"/>
    </source>
</evidence>
<comment type="caution">
    <text evidence="3">The sequence shown here is derived from an EMBL/GenBank/DDBJ whole genome shotgun (WGS) entry which is preliminary data.</text>
</comment>
<gene>
    <name evidence="3" type="ORF">CR205_14175</name>
</gene>
<dbReference type="GO" id="GO:0016020">
    <property type="term" value="C:membrane"/>
    <property type="evidence" value="ECO:0007669"/>
    <property type="project" value="InterPro"/>
</dbReference>
<evidence type="ECO:0000259" key="2">
    <source>
        <dbReference type="Pfam" id="PF01478"/>
    </source>
</evidence>
<keyword evidence="1" id="KW-0812">Transmembrane</keyword>
<protein>
    <recommendedName>
        <fullName evidence="2">Prepilin type IV endopeptidase peptidase domain-containing protein</fullName>
    </recommendedName>
</protein>
<dbReference type="Gene3D" id="1.20.120.1220">
    <property type="match status" value="1"/>
</dbReference>
<name>A0A2W0HIL0_9BACI</name>
<dbReference type="InterPro" id="IPR000045">
    <property type="entry name" value="Prepilin_IV_endopep_pep"/>
</dbReference>
<dbReference type="RefSeq" id="WP_110520761.1">
    <property type="nucleotide sequence ID" value="NZ_PDOF01000002.1"/>
</dbReference>
<proteinExistence type="predicted"/>
<sequence>MIWYVTGLVMVITAVDIKTRKIPNPLILLVFFSILVFQLFEGALLPGLASFAATFALFLVLYIVRFLGAGDVKLISAISPLFLMPELFYYWFLTAAAGILISVIHVIVANRWNQMMKQVYRMVVFRQARSGTEKIEQALSFPFSIAVLLVWGVMNVWVGY</sequence>
<feature type="domain" description="Prepilin type IV endopeptidase peptidase" evidence="2">
    <location>
        <begin position="5"/>
        <end position="102"/>
    </location>
</feature>
<keyword evidence="1" id="KW-1133">Transmembrane helix</keyword>
<keyword evidence="1" id="KW-0472">Membrane</keyword>
<feature type="transmembrane region" description="Helical" evidence="1">
    <location>
        <begin position="22"/>
        <end position="40"/>
    </location>
</feature>
<dbReference type="EMBL" id="PDOF01000002">
    <property type="protein sequence ID" value="PYZ96822.1"/>
    <property type="molecule type" value="Genomic_DNA"/>
</dbReference>
<dbReference type="OrthoDB" id="10005853at2"/>
<evidence type="ECO:0000256" key="1">
    <source>
        <dbReference type="SAM" id="Phobius"/>
    </source>
</evidence>
<evidence type="ECO:0000313" key="3">
    <source>
        <dbReference type="EMBL" id="PYZ96822.1"/>
    </source>
</evidence>